<dbReference type="EMBL" id="WBJZ01000013">
    <property type="protein sequence ID" value="KAB1655983.1"/>
    <property type="molecule type" value="Genomic_DNA"/>
</dbReference>
<dbReference type="InterPro" id="IPR005190">
    <property type="entry name" value="GlnE_rpt_dom"/>
</dbReference>
<dbReference type="InterPro" id="IPR043519">
    <property type="entry name" value="NT_sf"/>
</dbReference>
<dbReference type="Pfam" id="PF08335">
    <property type="entry name" value="GlnD_UR_UTase"/>
    <property type="match status" value="2"/>
</dbReference>
<evidence type="ECO:0000256" key="5">
    <source>
        <dbReference type="ARBA" id="ARBA00022842"/>
    </source>
</evidence>
<keyword evidence="3" id="KW-0547">Nucleotide-binding</keyword>
<gene>
    <name evidence="9" type="ORF">F8O01_11095</name>
</gene>
<evidence type="ECO:0000313" key="9">
    <source>
        <dbReference type="EMBL" id="KAB1655983.1"/>
    </source>
</evidence>
<dbReference type="PANTHER" id="PTHR30621:SF0">
    <property type="entry name" value="BIFUNCTIONAL GLUTAMINE SYNTHETASE ADENYLYLTRANSFERASE_ADENYLYL-REMOVING ENZYME"/>
    <property type="match status" value="1"/>
</dbReference>
<keyword evidence="10" id="KW-1185">Reference proteome</keyword>
<dbReference type="Gene3D" id="3.30.460.10">
    <property type="entry name" value="Beta Polymerase, domain 2"/>
    <property type="match status" value="2"/>
</dbReference>
<keyword evidence="1 9" id="KW-0808">Transferase</keyword>
<reference evidence="9 10" key="1">
    <citation type="submission" date="2019-09" db="EMBL/GenBank/DDBJ databases">
        <title>Phylogeny of genus Pseudoclavibacter and closely related genus.</title>
        <authorList>
            <person name="Li Y."/>
        </authorList>
    </citation>
    <scope>NUCLEOTIDE SEQUENCE [LARGE SCALE GENOMIC DNA]</scope>
    <source>
        <strain evidence="9 10">DSM 23821</strain>
    </source>
</reference>
<protein>
    <submittedName>
        <fullName evidence="9">Bifunctional [glutamine synthetase] adenylyltransferase/[glutamine synthetase]-adenylyl-L-tyrosine phosphorylase</fullName>
        <ecNumber evidence="9">2.7.7.42</ecNumber>
        <ecNumber evidence="9">2.7.7.89</ecNumber>
    </submittedName>
</protein>
<dbReference type="OrthoDB" id="9759366at2"/>
<evidence type="ECO:0000256" key="6">
    <source>
        <dbReference type="ARBA" id="ARBA00023268"/>
    </source>
</evidence>
<comment type="caution">
    <text evidence="9">The sequence shown here is derived from an EMBL/GenBank/DDBJ whole genome shotgun (WGS) entry which is preliminary data.</text>
</comment>
<feature type="domain" description="Glutamate-ammonia ligase adenylyltransferase repeated" evidence="7">
    <location>
        <begin position="81"/>
        <end position="340"/>
    </location>
</feature>
<feature type="domain" description="PII-uridylyltransferase/Glutamine-synthetase adenylyltransferase" evidence="8">
    <location>
        <begin position="871"/>
        <end position="996"/>
    </location>
</feature>
<evidence type="ECO:0000256" key="1">
    <source>
        <dbReference type="ARBA" id="ARBA00022679"/>
    </source>
</evidence>
<evidence type="ECO:0000256" key="3">
    <source>
        <dbReference type="ARBA" id="ARBA00022741"/>
    </source>
</evidence>
<proteinExistence type="predicted"/>
<dbReference type="GO" id="GO:0005829">
    <property type="term" value="C:cytosol"/>
    <property type="evidence" value="ECO:0007669"/>
    <property type="project" value="TreeGrafter"/>
</dbReference>
<dbReference type="SUPFAM" id="SSF81593">
    <property type="entry name" value="Nucleotidyltransferase substrate binding subunit/domain"/>
    <property type="match status" value="2"/>
</dbReference>
<dbReference type="InterPro" id="IPR023057">
    <property type="entry name" value="GlnE"/>
</dbReference>
<dbReference type="GO" id="GO:0000820">
    <property type="term" value="P:regulation of glutamine family amino acid metabolic process"/>
    <property type="evidence" value="ECO:0007669"/>
    <property type="project" value="TreeGrafter"/>
</dbReference>
<dbReference type="CDD" id="cd05401">
    <property type="entry name" value="NT_GlnE_GlnD_like"/>
    <property type="match status" value="2"/>
</dbReference>
<evidence type="ECO:0000259" key="8">
    <source>
        <dbReference type="Pfam" id="PF08335"/>
    </source>
</evidence>
<dbReference type="RefSeq" id="WP_158040931.1">
    <property type="nucleotide sequence ID" value="NZ_JACCFV010000001.1"/>
</dbReference>
<dbReference type="NCBIfam" id="NF010707">
    <property type="entry name" value="PRK14109.1"/>
    <property type="match status" value="1"/>
</dbReference>
<keyword evidence="5" id="KW-0460">Magnesium</keyword>
<keyword evidence="6" id="KW-0511">Multifunctional enzyme</keyword>
<dbReference type="Pfam" id="PF03710">
    <property type="entry name" value="GlnE"/>
    <property type="match status" value="2"/>
</dbReference>
<organism evidence="9 10">
    <name type="scientific">Pseudoclavibacter chungangensis</name>
    <dbReference type="NCBI Taxonomy" id="587635"/>
    <lineage>
        <taxon>Bacteria</taxon>
        <taxon>Bacillati</taxon>
        <taxon>Actinomycetota</taxon>
        <taxon>Actinomycetes</taxon>
        <taxon>Micrococcales</taxon>
        <taxon>Microbacteriaceae</taxon>
        <taxon>Pseudoclavibacter</taxon>
    </lineage>
</organism>
<feature type="domain" description="PII-uridylyltransferase/Glutamine-synthetase adenylyltransferase" evidence="8">
    <location>
        <begin position="366"/>
        <end position="504"/>
    </location>
</feature>
<accession>A0A7J5BQF1</accession>
<dbReference type="EC" id="2.7.7.42" evidence="9"/>
<name>A0A7J5BQF1_9MICO</name>
<sequence length="1002" mass="110674">MARNEGRARLVRAGFAAPTAAEADLTQLCELLGVEQDTVLAFYDETVPDPDQSLCELLRIARDSRDALRRAAADPAVIRTAVRVLGGSSGLASFLHRHPDLLPSVHDGARELADRATLQERLATAVGVTPADLVEDRGYGLAKATITGEEARRALRIAYRLELARIAAYDLGRAAPADAISQVSHALADLAGEALDAALMVARADVSAPPAGFGRFPAHEVEQVRLAVIGMGKSGAEELNYLSDVDVMFVVATTEDGELTTARGVEIGTRLASTTMRVIDDVGVEPALWEVDANLRPEGKDGALVRTLDSYVSYYGRWAKNWEFQALLKARPIAGDLDLGGELVDRLSPLVWASAGRDDFVGQVRAMRERVMEHIPADEVDIQLKLGPGGLRDIEFTVQLLQLAHGQTDESLRVRGTLDALERLADGGYIARDDASEFADDYRFLRLLEHRLQLRGLRRTHLMPRDEEGLRILARGARYENAEALLEHWRGVKRRVRGLHEKVFYRPLIDAVAALTADSFQLTSDQALERLRAIGYRDPRGALGHIQALIRGVSRRATMQRNLLPVLLDWFAQGNDPDQGLLAFRKLSEQIGDAPWYLRLLRDSAAAAKRLTTLLTNSKFAAVFIELYPEAVRWLDDDRLLVPRSLDALLEEVRGTVKRHDEPEALQRALRTFRRREVLRLAIGTMLRVNDIETTGRGLSDVATATLAGAEISVRAIDDVVYPPFAIVAMGRYGGGELGFGSDLDVMYVYDDGGVDDPAKLAKQLVARIIEFTSDPRMPIDLDADLRPEGKSGPLARSFEAYVSYYAKWSLGWEAQALLRARAVVGDPELCARFEELADTVRYPAGLSEDGLREIRRIKARVESERLPRGVDPRRHLKLGRGSLSDVEWLVQTLQLQHASEVPELRTTSTLGALRAATDAGFVDADDAEVLREAWVLASRVRSAVYLQGNRQADVLPDVSARLEGVARLLGYEPGEAQELESDYLGTTRRARRVFEHDFYGE</sequence>
<dbReference type="Proteomes" id="UP000467240">
    <property type="component" value="Unassembled WGS sequence"/>
</dbReference>
<dbReference type="Gene3D" id="1.20.120.330">
    <property type="entry name" value="Nucleotidyltransferases domain 2"/>
    <property type="match status" value="2"/>
</dbReference>
<dbReference type="GO" id="GO:0047388">
    <property type="term" value="F:[glutamine synthetase]-adenylyl-L-tyrosine phosphorylase activity"/>
    <property type="evidence" value="ECO:0007669"/>
    <property type="project" value="UniProtKB-EC"/>
</dbReference>
<evidence type="ECO:0000259" key="7">
    <source>
        <dbReference type="Pfam" id="PF03710"/>
    </source>
</evidence>
<dbReference type="InterPro" id="IPR013546">
    <property type="entry name" value="PII_UdlTrfase/GS_AdlTrfase"/>
</dbReference>
<evidence type="ECO:0000256" key="4">
    <source>
        <dbReference type="ARBA" id="ARBA00022840"/>
    </source>
</evidence>
<feature type="domain" description="Glutamate-ammonia ligase adenylyltransferase repeated" evidence="7">
    <location>
        <begin position="609"/>
        <end position="836"/>
    </location>
</feature>
<evidence type="ECO:0000313" key="10">
    <source>
        <dbReference type="Proteomes" id="UP000467240"/>
    </source>
</evidence>
<keyword evidence="4" id="KW-0067">ATP-binding</keyword>
<dbReference type="Gene3D" id="1.20.120.1510">
    <property type="match status" value="1"/>
</dbReference>
<keyword evidence="2 9" id="KW-0548">Nucleotidyltransferase</keyword>
<evidence type="ECO:0000256" key="2">
    <source>
        <dbReference type="ARBA" id="ARBA00022695"/>
    </source>
</evidence>
<dbReference type="PANTHER" id="PTHR30621">
    <property type="entry name" value="GLUTAMINE SYNTHETASE ADENYLYLTRANSFERASE"/>
    <property type="match status" value="1"/>
</dbReference>
<dbReference type="GO" id="GO:0008882">
    <property type="term" value="F:[glutamate-ammonia-ligase] adenylyltransferase activity"/>
    <property type="evidence" value="ECO:0007669"/>
    <property type="project" value="UniProtKB-EC"/>
</dbReference>
<dbReference type="GO" id="GO:0005524">
    <property type="term" value="F:ATP binding"/>
    <property type="evidence" value="ECO:0007669"/>
    <property type="project" value="UniProtKB-KW"/>
</dbReference>
<dbReference type="SUPFAM" id="SSF81301">
    <property type="entry name" value="Nucleotidyltransferase"/>
    <property type="match status" value="2"/>
</dbReference>
<dbReference type="EC" id="2.7.7.89" evidence="9"/>
<dbReference type="AlphaFoldDB" id="A0A7J5BQF1"/>